<proteinExistence type="inferred from homology"/>
<keyword evidence="4" id="KW-0255">Endonuclease</keyword>
<protein>
    <recommendedName>
        <fullName evidence="2">UPF0102 protein DBY38_07250</fullName>
    </recommendedName>
</protein>
<organism evidence="4 5">
    <name type="scientific">Clostridium cadaveris</name>
    <dbReference type="NCBI Taxonomy" id="1529"/>
    <lineage>
        <taxon>Bacteria</taxon>
        <taxon>Bacillati</taxon>
        <taxon>Bacillota</taxon>
        <taxon>Clostridia</taxon>
        <taxon>Eubacteriales</taxon>
        <taxon>Clostridiaceae</taxon>
        <taxon>Clostridium</taxon>
    </lineage>
</organism>
<dbReference type="AlphaFoldDB" id="A0A1I2JAU1"/>
<evidence type="ECO:0000256" key="2">
    <source>
        <dbReference type="HAMAP-Rule" id="MF_00048"/>
    </source>
</evidence>
<dbReference type="InterPro" id="IPR003509">
    <property type="entry name" value="UPF0102_YraN-like"/>
</dbReference>
<dbReference type="EMBL" id="FOOE01000001">
    <property type="protein sequence ID" value="SFF51100.1"/>
    <property type="molecule type" value="Genomic_DNA"/>
</dbReference>
<keyword evidence="5" id="KW-1185">Reference proteome</keyword>
<dbReference type="NCBIfam" id="NF009150">
    <property type="entry name" value="PRK12497.1-3"/>
    <property type="match status" value="1"/>
</dbReference>
<dbReference type="InterPro" id="IPR011856">
    <property type="entry name" value="tRNA_endonuc-like_dom_sf"/>
</dbReference>
<dbReference type="GO" id="GO:0004519">
    <property type="term" value="F:endonuclease activity"/>
    <property type="evidence" value="ECO:0007669"/>
    <property type="project" value="UniProtKB-KW"/>
</dbReference>
<keyword evidence="4" id="KW-0378">Hydrolase</keyword>
<dbReference type="HAMAP" id="MF_00048">
    <property type="entry name" value="UPF0102"/>
    <property type="match status" value="1"/>
</dbReference>
<dbReference type="GeneID" id="90544645"/>
<dbReference type="NCBIfam" id="TIGR00252">
    <property type="entry name" value="YraN family protein"/>
    <property type="match status" value="1"/>
</dbReference>
<dbReference type="PANTHER" id="PTHR34039:SF1">
    <property type="entry name" value="UPF0102 PROTEIN YRAN"/>
    <property type="match status" value="1"/>
</dbReference>
<dbReference type="Gene3D" id="3.40.1350.10">
    <property type="match status" value="1"/>
</dbReference>
<evidence type="ECO:0000313" key="3">
    <source>
        <dbReference type="EMBL" id="PWL53520.1"/>
    </source>
</evidence>
<name>A0A1I2JAU1_9CLOT</name>
<gene>
    <name evidence="3" type="ORF">DBY38_07250</name>
    <name evidence="4" type="ORF">SAMN04487885_101247</name>
</gene>
<dbReference type="CDD" id="cd20736">
    <property type="entry name" value="PoNe_Nuclease"/>
    <property type="match status" value="1"/>
</dbReference>
<dbReference type="RefSeq" id="WP_027638124.1">
    <property type="nucleotide sequence ID" value="NZ_BAAACD010000019.1"/>
</dbReference>
<evidence type="ECO:0000313" key="5">
    <source>
        <dbReference type="Proteomes" id="UP000182135"/>
    </source>
</evidence>
<dbReference type="GO" id="GO:0003676">
    <property type="term" value="F:nucleic acid binding"/>
    <property type="evidence" value="ECO:0007669"/>
    <property type="project" value="InterPro"/>
</dbReference>
<dbReference type="Proteomes" id="UP000182135">
    <property type="component" value="Unassembled WGS sequence"/>
</dbReference>
<dbReference type="STRING" id="1529.SAMN04487885_101247"/>
<dbReference type="Proteomes" id="UP000246114">
    <property type="component" value="Unassembled WGS sequence"/>
</dbReference>
<comment type="similarity">
    <text evidence="1 2">Belongs to the UPF0102 family.</text>
</comment>
<accession>A0A1I2JAU1</accession>
<evidence type="ECO:0000313" key="4">
    <source>
        <dbReference type="EMBL" id="SFF51100.1"/>
    </source>
</evidence>
<dbReference type="eggNOG" id="COG0792">
    <property type="taxonomic scope" value="Bacteria"/>
</dbReference>
<dbReference type="InterPro" id="IPR011335">
    <property type="entry name" value="Restrct_endonuc-II-like"/>
</dbReference>
<evidence type="ECO:0000256" key="1">
    <source>
        <dbReference type="ARBA" id="ARBA00006738"/>
    </source>
</evidence>
<keyword evidence="4" id="KW-0540">Nuclease</keyword>
<reference evidence="4 5" key="1">
    <citation type="submission" date="2016-10" db="EMBL/GenBank/DDBJ databases">
        <authorList>
            <person name="de Groot N.N."/>
        </authorList>
    </citation>
    <scope>NUCLEOTIDE SEQUENCE [LARGE SCALE GENOMIC DNA]</scope>
    <source>
        <strain evidence="4 5">NLAE-zl-G419</strain>
    </source>
</reference>
<sequence>MKKFNKSIGTHGERLAGKFLERSNYKIIQYNFSCRYGEVDIIALDKDVLCFIEVKSRFSLLYGSPREAVTCFKLKKLYKCAEFFILKHNISNINCRIDVIEVYFNYNNNLSKINHLKNVI</sequence>
<reference evidence="3 6" key="2">
    <citation type="submission" date="2018-03" db="EMBL/GenBank/DDBJ databases">
        <title>The uncultured portion of the human microbiome is neutrally assembled.</title>
        <authorList>
            <person name="Jeraldo P."/>
            <person name="Boardman L."/>
            <person name="White B.A."/>
            <person name="Nelson H."/>
            <person name="Goldenfeld N."/>
            <person name="Chia N."/>
        </authorList>
    </citation>
    <scope>NUCLEOTIDE SEQUENCE [LARGE SCALE GENOMIC DNA]</scope>
    <source>
        <strain evidence="3">CIM:MAG 903</strain>
    </source>
</reference>
<dbReference type="Pfam" id="PF02021">
    <property type="entry name" value="UPF0102"/>
    <property type="match status" value="1"/>
</dbReference>
<dbReference type="PANTHER" id="PTHR34039">
    <property type="entry name" value="UPF0102 PROTEIN YRAN"/>
    <property type="match status" value="1"/>
</dbReference>
<dbReference type="SUPFAM" id="SSF52980">
    <property type="entry name" value="Restriction endonuclease-like"/>
    <property type="match status" value="1"/>
</dbReference>
<evidence type="ECO:0000313" key="6">
    <source>
        <dbReference type="Proteomes" id="UP000246114"/>
    </source>
</evidence>
<dbReference type="OrthoDB" id="9802516at2"/>
<dbReference type="EMBL" id="QAMZ01000036">
    <property type="protein sequence ID" value="PWL53520.1"/>
    <property type="molecule type" value="Genomic_DNA"/>
</dbReference>